<dbReference type="InterPro" id="IPR017026">
    <property type="entry name" value="ImuA"/>
</dbReference>
<dbReference type="AlphaFoldDB" id="A0A931GTR3"/>
<evidence type="ECO:0000313" key="2">
    <source>
        <dbReference type="Proteomes" id="UP000628448"/>
    </source>
</evidence>
<dbReference type="InterPro" id="IPR027417">
    <property type="entry name" value="P-loop_NTPase"/>
</dbReference>
<dbReference type="SUPFAM" id="SSF52540">
    <property type="entry name" value="P-loop containing nucleoside triphosphate hydrolases"/>
    <property type="match status" value="1"/>
</dbReference>
<accession>A0A931GTR3</accession>
<organism evidence="1 2">
    <name type="scientific">Panacibacter microcysteis</name>
    <dbReference type="NCBI Taxonomy" id="2793269"/>
    <lineage>
        <taxon>Bacteria</taxon>
        <taxon>Pseudomonadati</taxon>
        <taxon>Bacteroidota</taxon>
        <taxon>Chitinophagia</taxon>
        <taxon>Chitinophagales</taxon>
        <taxon>Chitinophagaceae</taxon>
        <taxon>Panacibacter</taxon>
    </lineage>
</organism>
<proteinExistence type="predicted"/>
<dbReference type="RefSeq" id="WP_196988720.1">
    <property type="nucleotide sequence ID" value="NZ_JADWYR010000001.1"/>
</dbReference>
<protein>
    <submittedName>
        <fullName evidence="1">Error-prone repair protein ImuA</fullName>
    </submittedName>
</protein>
<dbReference type="PIRSF" id="PIRSF034285">
    <property type="entry name" value="UCP034285"/>
    <property type="match status" value="1"/>
</dbReference>
<dbReference type="Proteomes" id="UP000628448">
    <property type="component" value="Unassembled WGS sequence"/>
</dbReference>
<dbReference type="EMBL" id="JADWYR010000001">
    <property type="protein sequence ID" value="MBG9374620.1"/>
    <property type="molecule type" value="Genomic_DNA"/>
</dbReference>
<comment type="caution">
    <text evidence="1">The sequence shown here is derived from an EMBL/GenBank/DDBJ whole genome shotgun (WGS) entry which is preliminary data.</text>
</comment>
<evidence type="ECO:0000313" key="1">
    <source>
        <dbReference type="EMBL" id="MBG9374620.1"/>
    </source>
</evidence>
<dbReference type="Gene3D" id="3.40.50.300">
    <property type="entry name" value="P-loop containing nucleotide triphosphate hydrolases"/>
    <property type="match status" value="1"/>
</dbReference>
<keyword evidence="2" id="KW-1185">Reference proteome</keyword>
<name>A0A931GTR3_9BACT</name>
<reference evidence="1" key="1">
    <citation type="submission" date="2020-11" db="EMBL/GenBank/DDBJ databases">
        <title>Bacterial whole genome sequence for Panacibacter sp. DH6.</title>
        <authorList>
            <person name="Le V."/>
            <person name="Ko S."/>
            <person name="Ahn C.-Y."/>
            <person name="Oh H.-M."/>
        </authorList>
    </citation>
    <scope>NUCLEOTIDE SEQUENCE</scope>
    <source>
        <strain evidence="1">DH6</strain>
    </source>
</reference>
<sequence>MTSRSDILSQLEKQILPLQGLRKLPGDNNVRIDCSAMESAFPNGVFPVGCMHEFITHTPQDGASTNGFVAAILGKLLKQGGICLWISTSRTLFAAALVSFNVNPEQIIFIDVKNERDVLYATEEALKCNKLIAVLAEIKNLSFKESRRFQLAAEQSRVTGFIIRHGLRTTNTIACVSRWHITSLPSMSAGMPGVGFPRWKVELQKIRSGTPGSWIMEWSAGNFNVIQQDEKVIVLYEGLKQIG</sequence>
<gene>
    <name evidence="1" type="ORF">I5907_00110</name>
</gene>